<reference evidence="2 3" key="1">
    <citation type="journal article" date="2019" name="Commun. Biol.">
        <title>The bagworm genome reveals a unique fibroin gene that provides high tensile strength.</title>
        <authorList>
            <person name="Kono N."/>
            <person name="Nakamura H."/>
            <person name="Ohtoshi R."/>
            <person name="Tomita M."/>
            <person name="Numata K."/>
            <person name="Arakawa K."/>
        </authorList>
    </citation>
    <scope>NUCLEOTIDE SEQUENCE [LARGE SCALE GENOMIC DNA]</scope>
</reference>
<evidence type="ECO:0000256" key="1">
    <source>
        <dbReference type="SAM" id="Coils"/>
    </source>
</evidence>
<dbReference type="Proteomes" id="UP000299102">
    <property type="component" value="Unassembled WGS sequence"/>
</dbReference>
<gene>
    <name evidence="2" type="ORF">EVAR_44528_1</name>
</gene>
<proteinExistence type="predicted"/>
<name>A0A4C1YHJ1_EUMVA</name>
<dbReference type="OrthoDB" id="8117728at2759"/>
<feature type="coiled-coil region" evidence="1">
    <location>
        <begin position="31"/>
        <end position="116"/>
    </location>
</feature>
<dbReference type="AlphaFoldDB" id="A0A4C1YHJ1"/>
<accession>A0A4C1YHJ1</accession>
<keyword evidence="1" id="KW-0175">Coiled coil</keyword>
<evidence type="ECO:0000313" key="2">
    <source>
        <dbReference type="EMBL" id="GBP74464.1"/>
    </source>
</evidence>
<protein>
    <submittedName>
        <fullName evidence="2">Uncharacterized protein</fullName>
    </submittedName>
</protein>
<evidence type="ECO:0000313" key="3">
    <source>
        <dbReference type="Proteomes" id="UP000299102"/>
    </source>
</evidence>
<sequence length="170" mass="19919">MPQKYQKLLEEAAQYEKCFGLNGLEKDGINLKNVRKQSDEMDEEYEILKLQHKNVELQSKINKNAKDIAQLKQDIEQARKSLRCQKPNPETIKEEMRTIKIKLASYEENYLKAKAKFTKLGIPDMVYPTSIEILVSQLTALKSQEMELKQLADDVMYTRQVRNKLNKLRL</sequence>
<keyword evidence="3" id="KW-1185">Reference proteome</keyword>
<dbReference type="EMBL" id="BGZK01001208">
    <property type="protein sequence ID" value="GBP74464.1"/>
    <property type="molecule type" value="Genomic_DNA"/>
</dbReference>
<comment type="caution">
    <text evidence="2">The sequence shown here is derived from an EMBL/GenBank/DDBJ whole genome shotgun (WGS) entry which is preliminary data.</text>
</comment>
<organism evidence="2 3">
    <name type="scientific">Eumeta variegata</name>
    <name type="common">Bagworm moth</name>
    <name type="synonym">Eumeta japonica</name>
    <dbReference type="NCBI Taxonomy" id="151549"/>
    <lineage>
        <taxon>Eukaryota</taxon>
        <taxon>Metazoa</taxon>
        <taxon>Ecdysozoa</taxon>
        <taxon>Arthropoda</taxon>
        <taxon>Hexapoda</taxon>
        <taxon>Insecta</taxon>
        <taxon>Pterygota</taxon>
        <taxon>Neoptera</taxon>
        <taxon>Endopterygota</taxon>
        <taxon>Lepidoptera</taxon>
        <taxon>Glossata</taxon>
        <taxon>Ditrysia</taxon>
        <taxon>Tineoidea</taxon>
        <taxon>Psychidae</taxon>
        <taxon>Oiketicinae</taxon>
        <taxon>Eumeta</taxon>
    </lineage>
</organism>